<name>A0A1F5SX96_9BACT</name>
<dbReference type="AlphaFoldDB" id="A0A1F5SX96"/>
<evidence type="ECO:0000313" key="1">
    <source>
        <dbReference type="EMBL" id="OGF31259.1"/>
    </source>
</evidence>
<reference evidence="1 2" key="1">
    <citation type="journal article" date="2016" name="Nat. Commun.">
        <title>Thousands of microbial genomes shed light on interconnected biogeochemical processes in an aquifer system.</title>
        <authorList>
            <person name="Anantharaman K."/>
            <person name="Brown C.T."/>
            <person name="Hug L.A."/>
            <person name="Sharon I."/>
            <person name="Castelle C.J."/>
            <person name="Probst A.J."/>
            <person name="Thomas B.C."/>
            <person name="Singh A."/>
            <person name="Wilkins M.J."/>
            <person name="Karaoz U."/>
            <person name="Brodie E.L."/>
            <person name="Williams K.H."/>
            <person name="Hubbard S.S."/>
            <person name="Banfield J.F."/>
        </authorList>
    </citation>
    <scope>NUCLEOTIDE SEQUENCE [LARGE SCALE GENOMIC DNA]</scope>
</reference>
<gene>
    <name evidence="1" type="ORF">A3H09_03045</name>
</gene>
<dbReference type="Proteomes" id="UP000176915">
    <property type="component" value="Unassembled WGS sequence"/>
</dbReference>
<proteinExistence type="predicted"/>
<protein>
    <submittedName>
        <fullName evidence="1">Uncharacterized protein</fullName>
    </submittedName>
</protein>
<comment type="caution">
    <text evidence="1">The sequence shown here is derived from an EMBL/GenBank/DDBJ whole genome shotgun (WGS) entry which is preliminary data.</text>
</comment>
<dbReference type="EMBL" id="MFFY01000022">
    <property type="protein sequence ID" value="OGF31259.1"/>
    <property type="molecule type" value="Genomic_DNA"/>
</dbReference>
<sequence>MLGGIIPAGIYPPAPQFLQIKNVGQIGGNRHRPAAGANRRPTAQGEIFLQSIVCRGNRFPDTAAASAAADSFWSTLAGGVPHQPYRRLPLFAVVGHTVSTHLLKNRPQRR</sequence>
<organism evidence="1 2">
    <name type="scientific">Candidatus Falkowbacteria bacterium RIFCSPLOWO2_12_FULL_45_13</name>
    <dbReference type="NCBI Taxonomy" id="1797991"/>
    <lineage>
        <taxon>Bacteria</taxon>
        <taxon>Candidatus Falkowiibacteriota</taxon>
    </lineage>
</organism>
<evidence type="ECO:0000313" key="2">
    <source>
        <dbReference type="Proteomes" id="UP000176915"/>
    </source>
</evidence>
<accession>A0A1F5SX96</accession>